<feature type="domain" description="Peptidase C14 caspase" evidence="1">
    <location>
        <begin position="99"/>
        <end position="242"/>
    </location>
</feature>
<dbReference type="Gene3D" id="3.40.50.1460">
    <property type="match status" value="1"/>
</dbReference>
<organism evidence="2 3">
    <name type="scientific">Dactylosporangium sucinum</name>
    <dbReference type="NCBI Taxonomy" id="1424081"/>
    <lineage>
        <taxon>Bacteria</taxon>
        <taxon>Bacillati</taxon>
        <taxon>Actinomycetota</taxon>
        <taxon>Actinomycetes</taxon>
        <taxon>Micromonosporales</taxon>
        <taxon>Micromonosporaceae</taxon>
        <taxon>Dactylosporangium</taxon>
    </lineage>
</organism>
<dbReference type="GO" id="GO:0006508">
    <property type="term" value="P:proteolysis"/>
    <property type="evidence" value="ECO:0007669"/>
    <property type="project" value="InterPro"/>
</dbReference>
<evidence type="ECO:0000313" key="3">
    <source>
        <dbReference type="Proteomes" id="UP000642070"/>
    </source>
</evidence>
<dbReference type="GO" id="GO:0004197">
    <property type="term" value="F:cysteine-type endopeptidase activity"/>
    <property type="evidence" value="ECO:0007669"/>
    <property type="project" value="InterPro"/>
</dbReference>
<accession>A0A917UE62</accession>
<sequence>MTQFVVNDGAGPRLHAFVVGVSRYPYIAKGLGEAEARRLLGDLAPITVPRPSAVAVAEWLLHADQGTTEAPVGTLEVLISAEEAVTLDSAKIDTATFVNFREAFVRWRKHCSTDEANIALFYFCGHGWKPGEQLLLLEDLGEDPDRLLANSVDLAAMRAAMYTCGARTQVYFIDACREIPRDLLTLRSSPTPLMDASKLTGALPHVDAPVFFSTADGQSAFGDGGMATPYTDALIAALGGRAARRGLTGWTVTTGSLASDLQRIIEWNRPPGRPRQHVTIDGLASTGVLRSLTGPPKVPFRVACEPPAPASVTASPVPPTAAATDLEFEGAFGEIAVGVYVVSVSYPDGSKSDPVYRSIDPPNSEFSIMGEQL</sequence>
<dbReference type="Pfam" id="PF00656">
    <property type="entry name" value="Peptidase_C14"/>
    <property type="match status" value="1"/>
</dbReference>
<dbReference type="Proteomes" id="UP000642070">
    <property type="component" value="Unassembled WGS sequence"/>
</dbReference>
<proteinExistence type="predicted"/>
<keyword evidence="3" id="KW-1185">Reference proteome</keyword>
<gene>
    <name evidence="2" type="ORF">GCM10007977_105440</name>
</gene>
<evidence type="ECO:0000313" key="2">
    <source>
        <dbReference type="EMBL" id="GGM86452.1"/>
    </source>
</evidence>
<dbReference type="InterPro" id="IPR029030">
    <property type="entry name" value="Caspase-like_dom_sf"/>
</dbReference>
<dbReference type="AlphaFoldDB" id="A0A917UE62"/>
<reference evidence="2" key="1">
    <citation type="journal article" date="2014" name="Int. J. Syst. Evol. Microbiol.">
        <title>Complete genome sequence of Corynebacterium casei LMG S-19264T (=DSM 44701T), isolated from a smear-ripened cheese.</title>
        <authorList>
            <consortium name="US DOE Joint Genome Institute (JGI-PGF)"/>
            <person name="Walter F."/>
            <person name="Albersmeier A."/>
            <person name="Kalinowski J."/>
            <person name="Ruckert C."/>
        </authorList>
    </citation>
    <scope>NUCLEOTIDE SEQUENCE</scope>
    <source>
        <strain evidence="2">JCM 19831</strain>
    </source>
</reference>
<reference evidence="2" key="2">
    <citation type="submission" date="2020-09" db="EMBL/GenBank/DDBJ databases">
        <authorList>
            <person name="Sun Q."/>
            <person name="Ohkuma M."/>
        </authorList>
    </citation>
    <scope>NUCLEOTIDE SEQUENCE</scope>
    <source>
        <strain evidence="2">JCM 19831</strain>
    </source>
</reference>
<protein>
    <recommendedName>
        <fullName evidence="1">Peptidase C14 caspase domain-containing protein</fullName>
    </recommendedName>
</protein>
<name>A0A917UE62_9ACTN</name>
<evidence type="ECO:0000259" key="1">
    <source>
        <dbReference type="Pfam" id="PF00656"/>
    </source>
</evidence>
<dbReference type="SUPFAM" id="SSF52129">
    <property type="entry name" value="Caspase-like"/>
    <property type="match status" value="1"/>
</dbReference>
<dbReference type="EMBL" id="BMPI01000106">
    <property type="protein sequence ID" value="GGM86452.1"/>
    <property type="molecule type" value="Genomic_DNA"/>
</dbReference>
<comment type="caution">
    <text evidence="2">The sequence shown here is derived from an EMBL/GenBank/DDBJ whole genome shotgun (WGS) entry which is preliminary data.</text>
</comment>
<dbReference type="InterPro" id="IPR011600">
    <property type="entry name" value="Pept_C14_caspase"/>
</dbReference>
<dbReference type="RefSeq" id="WP_190257683.1">
    <property type="nucleotide sequence ID" value="NZ_BMPI01000106.1"/>
</dbReference>